<evidence type="ECO:0000313" key="2">
    <source>
        <dbReference type="EMBL" id="GBE80948.1"/>
    </source>
</evidence>
<evidence type="ECO:0000313" key="3">
    <source>
        <dbReference type="Proteomes" id="UP000287166"/>
    </source>
</evidence>
<feature type="region of interest" description="Disordered" evidence="1">
    <location>
        <begin position="1"/>
        <end position="84"/>
    </location>
</feature>
<protein>
    <submittedName>
        <fullName evidence="2">Uncharacterized protein</fullName>
    </submittedName>
</protein>
<reference evidence="2 3" key="1">
    <citation type="journal article" date="2018" name="Sci. Rep.">
        <title>Genome sequence of the cauliflower mushroom Sparassis crispa (Hanabiratake) and its association with beneficial usage.</title>
        <authorList>
            <person name="Kiyama R."/>
            <person name="Furutani Y."/>
            <person name="Kawaguchi K."/>
            <person name="Nakanishi T."/>
        </authorList>
    </citation>
    <scope>NUCLEOTIDE SEQUENCE [LARGE SCALE GENOMIC DNA]</scope>
</reference>
<dbReference type="Proteomes" id="UP000287166">
    <property type="component" value="Unassembled WGS sequence"/>
</dbReference>
<comment type="caution">
    <text evidence="2">The sequence shown here is derived from an EMBL/GenBank/DDBJ whole genome shotgun (WGS) entry which is preliminary data.</text>
</comment>
<dbReference type="EMBL" id="BFAD01000003">
    <property type="protein sequence ID" value="GBE80948.1"/>
    <property type="molecule type" value="Genomic_DNA"/>
</dbReference>
<proteinExistence type="predicted"/>
<accession>A0A401GFI7</accession>
<gene>
    <name evidence="2" type="ORF">SCP_0306710</name>
</gene>
<feature type="compositionally biased region" description="Pro residues" evidence="1">
    <location>
        <begin position="14"/>
        <end position="48"/>
    </location>
</feature>
<dbReference type="RefSeq" id="XP_027611861.1">
    <property type="nucleotide sequence ID" value="XM_027756060.1"/>
</dbReference>
<keyword evidence="3" id="KW-1185">Reference proteome</keyword>
<name>A0A401GFI7_9APHY</name>
<organism evidence="2 3">
    <name type="scientific">Sparassis crispa</name>
    <dbReference type="NCBI Taxonomy" id="139825"/>
    <lineage>
        <taxon>Eukaryota</taxon>
        <taxon>Fungi</taxon>
        <taxon>Dikarya</taxon>
        <taxon>Basidiomycota</taxon>
        <taxon>Agaricomycotina</taxon>
        <taxon>Agaricomycetes</taxon>
        <taxon>Polyporales</taxon>
        <taxon>Sparassidaceae</taxon>
        <taxon>Sparassis</taxon>
    </lineage>
</organism>
<dbReference type="GeneID" id="38777865"/>
<evidence type="ECO:0000256" key="1">
    <source>
        <dbReference type="SAM" id="MobiDB-lite"/>
    </source>
</evidence>
<feature type="compositionally biased region" description="Acidic residues" evidence="1">
    <location>
        <begin position="75"/>
        <end position="84"/>
    </location>
</feature>
<sequence>MASRPSSATHHAPGMPPPRSGAPGPPTDPTPGPPAGYAPRPPVGPAPAPVKWRAQQAYEHIDNNESESELSITDSDNEPDEAEV</sequence>
<dbReference type="AlphaFoldDB" id="A0A401GFI7"/>
<dbReference type="InParanoid" id="A0A401GFI7"/>